<accession>A0A9D6UXZ3</accession>
<proteinExistence type="predicted"/>
<dbReference type="AlphaFoldDB" id="A0A9D6UXZ3"/>
<comment type="caution">
    <text evidence="2">The sequence shown here is derived from an EMBL/GenBank/DDBJ whole genome shotgun (WGS) entry which is preliminary data.</text>
</comment>
<dbReference type="Proteomes" id="UP000807825">
    <property type="component" value="Unassembled WGS sequence"/>
</dbReference>
<evidence type="ECO:0000313" key="3">
    <source>
        <dbReference type="Proteomes" id="UP000807825"/>
    </source>
</evidence>
<dbReference type="PROSITE" id="PS51819">
    <property type="entry name" value="VOC"/>
    <property type="match status" value="1"/>
</dbReference>
<dbReference type="InterPro" id="IPR029068">
    <property type="entry name" value="Glyas_Bleomycin-R_OHBP_Dase"/>
</dbReference>
<dbReference type="Gene3D" id="3.10.180.10">
    <property type="entry name" value="2,3-Dihydroxybiphenyl 1,2-Dioxygenase, domain 1"/>
    <property type="match status" value="1"/>
</dbReference>
<name>A0A9D6UXZ3_9BACT</name>
<evidence type="ECO:0000259" key="1">
    <source>
        <dbReference type="PROSITE" id="PS51819"/>
    </source>
</evidence>
<feature type="domain" description="VOC" evidence="1">
    <location>
        <begin position="3"/>
        <end position="114"/>
    </location>
</feature>
<dbReference type="PANTHER" id="PTHR33993">
    <property type="entry name" value="GLYOXALASE-RELATED"/>
    <property type="match status" value="1"/>
</dbReference>
<dbReference type="InterPro" id="IPR052164">
    <property type="entry name" value="Anthracycline_SecMetBiosynth"/>
</dbReference>
<dbReference type="InterPro" id="IPR037523">
    <property type="entry name" value="VOC_core"/>
</dbReference>
<dbReference type="EMBL" id="JACRDE010000021">
    <property type="protein sequence ID" value="MBI5247984.1"/>
    <property type="molecule type" value="Genomic_DNA"/>
</dbReference>
<evidence type="ECO:0000313" key="2">
    <source>
        <dbReference type="EMBL" id="MBI5247984.1"/>
    </source>
</evidence>
<dbReference type="CDD" id="cd07247">
    <property type="entry name" value="SgaA_N_like"/>
    <property type="match status" value="1"/>
</dbReference>
<protein>
    <submittedName>
        <fullName evidence="2">VOC family protein</fullName>
    </submittedName>
</protein>
<dbReference type="SUPFAM" id="SSF54593">
    <property type="entry name" value="Glyoxalase/Bleomycin resistance protein/Dihydroxybiphenyl dioxygenase"/>
    <property type="match status" value="1"/>
</dbReference>
<gene>
    <name evidence="2" type="ORF">HY912_00690</name>
</gene>
<reference evidence="2" key="1">
    <citation type="submission" date="2020-07" db="EMBL/GenBank/DDBJ databases">
        <title>Huge and variable diversity of episymbiotic CPR bacteria and DPANN archaea in groundwater ecosystems.</title>
        <authorList>
            <person name="He C.Y."/>
            <person name="Keren R."/>
            <person name="Whittaker M."/>
            <person name="Farag I.F."/>
            <person name="Doudna J."/>
            <person name="Cate J.H.D."/>
            <person name="Banfield J.F."/>
        </authorList>
    </citation>
    <scope>NUCLEOTIDE SEQUENCE</scope>
    <source>
        <strain evidence="2">NC_groundwater_1664_Pr3_B-0.1um_52_9</strain>
    </source>
</reference>
<organism evidence="2 3">
    <name type="scientific">Desulfomonile tiedjei</name>
    <dbReference type="NCBI Taxonomy" id="2358"/>
    <lineage>
        <taxon>Bacteria</taxon>
        <taxon>Pseudomonadati</taxon>
        <taxon>Thermodesulfobacteriota</taxon>
        <taxon>Desulfomonilia</taxon>
        <taxon>Desulfomonilales</taxon>
        <taxon>Desulfomonilaceae</taxon>
        <taxon>Desulfomonile</taxon>
    </lineage>
</organism>
<sequence>MNHICHIEIPADNVGQLQGFYSSLFGWNFEKMPGDFEYYNVKHGEEAPMAGMMARQHPEQTPIFYVCVESIDAALERAHEQHATVCVPKTAVKGYGWFAVISDPQKNPVGLWESNESAI</sequence>